<keyword evidence="1" id="KW-0489">Methyltransferase</keyword>
<organism evidence="1">
    <name type="scientific">Tanacetum cinerariifolium</name>
    <name type="common">Dalmatian daisy</name>
    <name type="synonym">Chrysanthemum cinerariifolium</name>
    <dbReference type="NCBI Taxonomy" id="118510"/>
    <lineage>
        <taxon>Eukaryota</taxon>
        <taxon>Viridiplantae</taxon>
        <taxon>Streptophyta</taxon>
        <taxon>Embryophyta</taxon>
        <taxon>Tracheophyta</taxon>
        <taxon>Spermatophyta</taxon>
        <taxon>Magnoliopsida</taxon>
        <taxon>eudicotyledons</taxon>
        <taxon>Gunneridae</taxon>
        <taxon>Pentapetalae</taxon>
        <taxon>asterids</taxon>
        <taxon>campanulids</taxon>
        <taxon>Asterales</taxon>
        <taxon>Asteraceae</taxon>
        <taxon>Asteroideae</taxon>
        <taxon>Anthemideae</taxon>
        <taxon>Anthemidinae</taxon>
        <taxon>Tanacetum</taxon>
    </lineage>
</organism>
<dbReference type="InterPro" id="IPR046341">
    <property type="entry name" value="SET_dom_sf"/>
</dbReference>
<gene>
    <name evidence="1" type="ORF">Tci_697307</name>
</gene>
<dbReference type="EMBL" id="BKCJ010585926">
    <property type="protein sequence ID" value="GFB25336.1"/>
    <property type="molecule type" value="Genomic_DNA"/>
</dbReference>
<proteinExistence type="predicted"/>
<name>A0A699L473_TANCI</name>
<dbReference type="Gene3D" id="2.170.270.10">
    <property type="entry name" value="SET domain"/>
    <property type="match status" value="1"/>
</dbReference>
<dbReference type="GO" id="GO:0032259">
    <property type="term" value="P:methylation"/>
    <property type="evidence" value="ECO:0007669"/>
    <property type="project" value="UniProtKB-KW"/>
</dbReference>
<dbReference type="GO" id="GO:0008168">
    <property type="term" value="F:methyltransferase activity"/>
    <property type="evidence" value="ECO:0007669"/>
    <property type="project" value="UniProtKB-KW"/>
</dbReference>
<evidence type="ECO:0000313" key="1">
    <source>
        <dbReference type="EMBL" id="GFB25336.1"/>
    </source>
</evidence>
<dbReference type="InterPro" id="IPR053114">
    <property type="entry name" value="ATXR5/ATXR6"/>
</dbReference>
<comment type="caution">
    <text evidence="1">The sequence shown here is derived from an EMBL/GenBank/DDBJ whole genome shotgun (WGS) entry which is preliminary data.</text>
</comment>
<dbReference type="AlphaFoldDB" id="A0A699L473"/>
<protein>
    <submittedName>
        <fullName evidence="1">Probable histone-lysine N-methyltransferase ATXR5</fullName>
    </submittedName>
</protein>
<dbReference type="PANTHER" id="PTHR48458">
    <property type="entry name" value="SET DOMAIN-CONTAINING PROTEIN"/>
    <property type="match status" value="1"/>
</dbReference>
<dbReference type="PANTHER" id="PTHR48458:SF1">
    <property type="entry name" value="SET DOMAIN-CONTAINING PROTEIN"/>
    <property type="match status" value="1"/>
</dbReference>
<sequence>MKQMQSLASSLTSLKLEFSNDLTYPPGMASKSANQAFLENGGIQVLSKRDTKTFRKCRSMAKRGEYPPLLIVYDSCEGLIVTHDLSASSRRESYFRYKFSYPQCFC</sequence>
<reference evidence="1" key="1">
    <citation type="journal article" date="2019" name="Sci. Rep.">
        <title>Draft genome of Tanacetum cinerariifolium, the natural source of mosquito coil.</title>
        <authorList>
            <person name="Yamashiro T."/>
            <person name="Shiraishi A."/>
            <person name="Satake H."/>
            <person name="Nakayama K."/>
        </authorList>
    </citation>
    <scope>NUCLEOTIDE SEQUENCE</scope>
</reference>
<keyword evidence="1" id="KW-0808">Transferase</keyword>
<accession>A0A699L473</accession>